<gene>
    <name evidence="2" type="ordered locus">MA_3245</name>
</gene>
<dbReference type="RefSeq" id="WP_011023179.1">
    <property type="nucleotide sequence ID" value="NC_003552.1"/>
</dbReference>
<feature type="transmembrane region" description="Helical" evidence="1">
    <location>
        <begin position="12"/>
        <end position="35"/>
    </location>
</feature>
<keyword evidence="1" id="KW-1133">Transmembrane helix</keyword>
<dbReference type="HOGENOM" id="CLU_202274_0_0_2"/>
<name>Q8TKZ8_METAC</name>
<sequence>MSKKDTEKILGGPAAVLLLVGVVLSVILFYFMFQFAEQENLFMVLLTAVLISIISIAVARGLVSIYKYK</sequence>
<keyword evidence="3" id="KW-1185">Reference proteome</keyword>
<feature type="transmembrane region" description="Helical" evidence="1">
    <location>
        <begin position="41"/>
        <end position="63"/>
    </location>
</feature>
<keyword evidence="1" id="KW-0472">Membrane</keyword>
<dbReference type="Proteomes" id="UP000002487">
    <property type="component" value="Chromosome"/>
</dbReference>
<dbReference type="STRING" id="188937.MA_3245"/>
<dbReference type="AlphaFoldDB" id="Q8TKZ8"/>
<evidence type="ECO:0000256" key="1">
    <source>
        <dbReference type="SAM" id="Phobius"/>
    </source>
</evidence>
<reference evidence="2 3" key="1">
    <citation type="journal article" date="2002" name="Genome Res.">
        <title>The genome of Methanosarcina acetivorans reveals extensive metabolic and physiological diversity.</title>
        <authorList>
            <person name="Galagan J.E."/>
            <person name="Nusbaum C."/>
            <person name="Roy A."/>
            <person name="Endrizzi M.G."/>
            <person name="Macdonald P."/>
            <person name="FitzHugh W."/>
            <person name="Calvo S."/>
            <person name="Engels R."/>
            <person name="Smirnov S."/>
            <person name="Atnoor D."/>
            <person name="Brown A."/>
            <person name="Allen N."/>
            <person name="Naylor J."/>
            <person name="Stange-Thomann N."/>
            <person name="DeArellano K."/>
            <person name="Johnson R."/>
            <person name="Linton L."/>
            <person name="McEwan P."/>
            <person name="McKernan K."/>
            <person name="Talamas J."/>
            <person name="Tirrell A."/>
            <person name="Ye W."/>
            <person name="Zimmer A."/>
            <person name="Barber R.D."/>
            <person name="Cann I."/>
            <person name="Graham D.E."/>
            <person name="Grahame D.A."/>
            <person name="Guss A."/>
            <person name="Hedderich R."/>
            <person name="Ingram-Smith C."/>
            <person name="Kuettner C.H."/>
            <person name="Krzycki J.A."/>
            <person name="Leigh J.A."/>
            <person name="Li W."/>
            <person name="Liu J."/>
            <person name="Mukhopadhyay B."/>
            <person name="Reeve J.N."/>
            <person name="Smith K."/>
            <person name="Springer T.A."/>
            <person name="Umayam L.A."/>
            <person name="White O."/>
            <person name="White R.H."/>
            <person name="de Macario E.C."/>
            <person name="Ferry J.G."/>
            <person name="Jarrell K.F."/>
            <person name="Jing H."/>
            <person name="Macario A.J.L."/>
            <person name="Paulsen I."/>
            <person name="Pritchett M."/>
            <person name="Sowers K.R."/>
            <person name="Swanson R.V."/>
            <person name="Zinder S.H."/>
            <person name="Lander E."/>
            <person name="Metcalf W.W."/>
            <person name="Birren B."/>
        </authorList>
    </citation>
    <scope>NUCLEOTIDE SEQUENCE [LARGE SCALE GENOMIC DNA]</scope>
    <source>
        <strain evidence="3">ATCC 35395 / DSM 2834 / JCM 12185 / C2A</strain>
    </source>
</reference>
<dbReference type="InParanoid" id="Q8TKZ8"/>
<dbReference type="EMBL" id="AE010299">
    <property type="protein sequence ID" value="AAM06616.1"/>
    <property type="molecule type" value="Genomic_DNA"/>
</dbReference>
<evidence type="ECO:0000313" key="2">
    <source>
        <dbReference type="EMBL" id="AAM06616.1"/>
    </source>
</evidence>
<evidence type="ECO:0000313" key="3">
    <source>
        <dbReference type="Proteomes" id="UP000002487"/>
    </source>
</evidence>
<dbReference type="KEGG" id="mac:MA_3245"/>
<organism evidence="2 3">
    <name type="scientific">Methanosarcina acetivorans (strain ATCC 35395 / DSM 2834 / JCM 12185 / C2A)</name>
    <dbReference type="NCBI Taxonomy" id="188937"/>
    <lineage>
        <taxon>Archaea</taxon>
        <taxon>Methanobacteriati</taxon>
        <taxon>Methanobacteriota</taxon>
        <taxon>Stenosarchaea group</taxon>
        <taxon>Methanomicrobia</taxon>
        <taxon>Methanosarcinales</taxon>
        <taxon>Methanosarcinaceae</taxon>
        <taxon>Methanosarcina</taxon>
    </lineage>
</organism>
<protein>
    <submittedName>
        <fullName evidence="2">Uncharacterized protein</fullName>
    </submittedName>
</protein>
<dbReference type="EnsemblBacteria" id="AAM06616">
    <property type="protein sequence ID" value="AAM06616"/>
    <property type="gene ID" value="MA_3245"/>
</dbReference>
<proteinExistence type="predicted"/>
<dbReference type="GeneID" id="1475138"/>
<keyword evidence="1" id="KW-0812">Transmembrane</keyword>
<accession>Q8TKZ8</accession>